<dbReference type="CDD" id="cd00054">
    <property type="entry name" value="EGF_CA"/>
    <property type="match status" value="1"/>
</dbReference>
<evidence type="ECO:0000256" key="4">
    <source>
        <dbReference type="ARBA" id="ARBA00023157"/>
    </source>
</evidence>
<dbReference type="GO" id="GO:0005509">
    <property type="term" value="F:calcium ion binding"/>
    <property type="evidence" value="ECO:0007669"/>
    <property type="project" value="InterPro"/>
</dbReference>
<keyword evidence="4 6" id="KW-1015">Disulfide bond</keyword>
<feature type="disulfide bond" evidence="6">
    <location>
        <begin position="43"/>
        <end position="52"/>
    </location>
</feature>
<accession>A0AAD9K5F8</accession>
<dbReference type="SMART" id="SM00181">
    <property type="entry name" value="EGF"/>
    <property type="match status" value="1"/>
</dbReference>
<dbReference type="Proteomes" id="UP001209878">
    <property type="component" value="Unassembled WGS sequence"/>
</dbReference>
<gene>
    <name evidence="8" type="ORF">NP493_1395g00019</name>
</gene>
<dbReference type="EMBL" id="JAODUO010001399">
    <property type="protein sequence ID" value="KAK2164735.1"/>
    <property type="molecule type" value="Genomic_DNA"/>
</dbReference>
<dbReference type="Pfam" id="PF00008">
    <property type="entry name" value="EGF"/>
    <property type="match status" value="1"/>
</dbReference>
<evidence type="ECO:0000313" key="8">
    <source>
        <dbReference type="EMBL" id="KAK2164735.1"/>
    </source>
</evidence>
<dbReference type="InterPro" id="IPR001881">
    <property type="entry name" value="EGF-like_Ca-bd_dom"/>
</dbReference>
<dbReference type="SMART" id="SM00179">
    <property type="entry name" value="EGF_CA"/>
    <property type="match status" value="1"/>
</dbReference>
<evidence type="ECO:0000256" key="2">
    <source>
        <dbReference type="ARBA" id="ARBA00022729"/>
    </source>
</evidence>
<keyword evidence="3" id="KW-0677">Repeat</keyword>
<dbReference type="FunFam" id="2.10.25.10:FF:000434">
    <property type="entry name" value="Predicted protein"/>
    <property type="match status" value="1"/>
</dbReference>
<dbReference type="InterPro" id="IPR000742">
    <property type="entry name" value="EGF"/>
</dbReference>
<feature type="domain" description="EGF-like" evidence="7">
    <location>
        <begin position="17"/>
        <end position="53"/>
    </location>
</feature>
<comment type="caution">
    <text evidence="8">The sequence shown here is derived from an EMBL/GenBank/DDBJ whole genome shotgun (WGS) entry which is preliminary data.</text>
</comment>
<proteinExistence type="predicted"/>
<dbReference type="PROSITE" id="PS00010">
    <property type="entry name" value="ASX_HYDROXYL"/>
    <property type="match status" value="1"/>
</dbReference>
<keyword evidence="5" id="KW-0325">Glycoprotein</keyword>
<reference evidence="8" key="1">
    <citation type="journal article" date="2023" name="Mol. Biol. Evol.">
        <title>Third-Generation Sequencing Reveals the Adaptive Role of the Epigenome in Three Deep-Sea Polychaetes.</title>
        <authorList>
            <person name="Perez M."/>
            <person name="Aroh O."/>
            <person name="Sun Y."/>
            <person name="Lan Y."/>
            <person name="Juniper S.K."/>
            <person name="Young C.R."/>
            <person name="Angers B."/>
            <person name="Qian P.Y."/>
        </authorList>
    </citation>
    <scope>NUCLEOTIDE SEQUENCE</scope>
    <source>
        <strain evidence="8">R07B-5</strain>
    </source>
</reference>
<comment type="caution">
    <text evidence="6">Lacks conserved residue(s) required for the propagation of feature annotation.</text>
</comment>
<keyword evidence="2" id="KW-0732">Signal</keyword>
<dbReference type="Gene3D" id="2.10.25.10">
    <property type="entry name" value="Laminin"/>
    <property type="match status" value="1"/>
</dbReference>
<dbReference type="PROSITE" id="PS50026">
    <property type="entry name" value="EGF_3"/>
    <property type="match status" value="1"/>
</dbReference>
<keyword evidence="9" id="KW-1185">Reference proteome</keyword>
<dbReference type="AlphaFoldDB" id="A0AAD9K5F8"/>
<dbReference type="PROSITE" id="PS00022">
    <property type="entry name" value="EGF_1"/>
    <property type="match status" value="1"/>
</dbReference>
<dbReference type="InterPro" id="IPR000152">
    <property type="entry name" value="EGF-type_Asp/Asn_hydroxyl_site"/>
</dbReference>
<keyword evidence="1 6" id="KW-0245">EGF-like domain</keyword>
<protein>
    <recommendedName>
        <fullName evidence="7">EGF-like domain-containing protein</fullName>
    </recommendedName>
</protein>
<evidence type="ECO:0000256" key="1">
    <source>
        <dbReference type="ARBA" id="ARBA00022536"/>
    </source>
</evidence>
<evidence type="ECO:0000256" key="5">
    <source>
        <dbReference type="ARBA" id="ARBA00023180"/>
    </source>
</evidence>
<evidence type="ECO:0000313" key="9">
    <source>
        <dbReference type="Proteomes" id="UP001209878"/>
    </source>
</evidence>
<organism evidence="8 9">
    <name type="scientific">Ridgeia piscesae</name>
    <name type="common">Tubeworm</name>
    <dbReference type="NCBI Taxonomy" id="27915"/>
    <lineage>
        <taxon>Eukaryota</taxon>
        <taxon>Metazoa</taxon>
        <taxon>Spiralia</taxon>
        <taxon>Lophotrochozoa</taxon>
        <taxon>Annelida</taxon>
        <taxon>Polychaeta</taxon>
        <taxon>Sedentaria</taxon>
        <taxon>Canalipalpata</taxon>
        <taxon>Sabellida</taxon>
        <taxon>Siboglinidae</taxon>
        <taxon>Ridgeia</taxon>
    </lineage>
</organism>
<evidence type="ECO:0000256" key="6">
    <source>
        <dbReference type="PROSITE-ProRule" id="PRU00076"/>
    </source>
</evidence>
<dbReference type="SUPFAM" id="SSF57196">
    <property type="entry name" value="EGF/Laminin"/>
    <property type="match status" value="1"/>
</dbReference>
<name>A0AAD9K5F8_RIDPI</name>
<sequence>MVKYVSRQCVLEALIPDPKLCADVVCVNGGSCRDTQSGYKCHCMADYTGEKCEVKGQHTQLCIPVVKPFDIAVLVATFLLPPVLGAASLLPPVLGAASLLPPVLGALPISHLS</sequence>
<evidence type="ECO:0000256" key="3">
    <source>
        <dbReference type="ARBA" id="ARBA00022737"/>
    </source>
</evidence>
<evidence type="ECO:0000259" key="7">
    <source>
        <dbReference type="PROSITE" id="PS50026"/>
    </source>
</evidence>